<organism evidence="15 16">
    <name type="scientific">Acorus gramineus</name>
    <name type="common">Dwarf sweet flag</name>
    <dbReference type="NCBI Taxonomy" id="55184"/>
    <lineage>
        <taxon>Eukaryota</taxon>
        <taxon>Viridiplantae</taxon>
        <taxon>Streptophyta</taxon>
        <taxon>Embryophyta</taxon>
        <taxon>Tracheophyta</taxon>
        <taxon>Spermatophyta</taxon>
        <taxon>Magnoliopsida</taxon>
        <taxon>Liliopsida</taxon>
        <taxon>Acoraceae</taxon>
        <taxon>Acorus</taxon>
    </lineage>
</organism>
<reference evidence="15" key="2">
    <citation type="submission" date="2023-06" db="EMBL/GenBank/DDBJ databases">
        <authorList>
            <person name="Ma L."/>
            <person name="Liu K.-W."/>
            <person name="Li Z."/>
            <person name="Hsiao Y.-Y."/>
            <person name="Qi Y."/>
            <person name="Fu T."/>
            <person name="Tang G."/>
            <person name="Zhang D."/>
            <person name="Sun W.-H."/>
            <person name="Liu D.-K."/>
            <person name="Li Y."/>
            <person name="Chen G.-Z."/>
            <person name="Liu X.-D."/>
            <person name="Liao X.-Y."/>
            <person name="Jiang Y.-T."/>
            <person name="Yu X."/>
            <person name="Hao Y."/>
            <person name="Huang J."/>
            <person name="Zhao X.-W."/>
            <person name="Ke S."/>
            <person name="Chen Y.-Y."/>
            <person name="Wu W.-L."/>
            <person name="Hsu J.-L."/>
            <person name="Lin Y.-F."/>
            <person name="Huang M.-D."/>
            <person name="Li C.-Y."/>
            <person name="Huang L."/>
            <person name="Wang Z.-W."/>
            <person name="Zhao X."/>
            <person name="Zhong W.-Y."/>
            <person name="Peng D.-H."/>
            <person name="Ahmad S."/>
            <person name="Lan S."/>
            <person name="Zhang J.-S."/>
            <person name="Tsai W.-C."/>
            <person name="Van De Peer Y."/>
            <person name="Liu Z.-J."/>
        </authorList>
    </citation>
    <scope>NUCLEOTIDE SEQUENCE</scope>
    <source>
        <strain evidence="15">SCP</strain>
        <tissue evidence="15">Leaves</tissue>
    </source>
</reference>
<evidence type="ECO:0000313" key="16">
    <source>
        <dbReference type="Proteomes" id="UP001179952"/>
    </source>
</evidence>
<dbReference type="Pfam" id="PF10613">
    <property type="entry name" value="Lig_chan-Glu_bd"/>
    <property type="match status" value="1"/>
</dbReference>
<evidence type="ECO:0000313" key="15">
    <source>
        <dbReference type="EMBL" id="KAK1269415.1"/>
    </source>
</evidence>
<keyword evidence="5" id="KW-0732">Signal</keyword>
<dbReference type="FunFam" id="1.10.287.70:FF:000037">
    <property type="entry name" value="Glutamate receptor"/>
    <property type="match status" value="1"/>
</dbReference>
<accession>A0AAV9AYK6</accession>
<reference evidence="15" key="1">
    <citation type="journal article" date="2023" name="Nat. Commun.">
        <title>Diploid and tetraploid genomes of Acorus and the evolution of monocots.</title>
        <authorList>
            <person name="Ma L."/>
            <person name="Liu K.W."/>
            <person name="Li Z."/>
            <person name="Hsiao Y.Y."/>
            <person name="Qi Y."/>
            <person name="Fu T."/>
            <person name="Tang G.D."/>
            <person name="Zhang D."/>
            <person name="Sun W.H."/>
            <person name="Liu D.K."/>
            <person name="Li Y."/>
            <person name="Chen G.Z."/>
            <person name="Liu X.D."/>
            <person name="Liao X.Y."/>
            <person name="Jiang Y.T."/>
            <person name="Yu X."/>
            <person name="Hao Y."/>
            <person name="Huang J."/>
            <person name="Zhao X.W."/>
            <person name="Ke S."/>
            <person name="Chen Y.Y."/>
            <person name="Wu W.L."/>
            <person name="Hsu J.L."/>
            <person name="Lin Y.F."/>
            <person name="Huang M.D."/>
            <person name="Li C.Y."/>
            <person name="Huang L."/>
            <person name="Wang Z.W."/>
            <person name="Zhao X."/>
            <person name="Zhong W.Y."/>
            <person name="Peng D.H."/>
            <person name="Ahmad S."/>
            <person name="Lan S."/>
            <person name="Zhang J.S."/>
            <person name="Tsai W.C."/>
            <person name="Van de Peer Y."/>
            <person name="Liu Z.J."/>
        </authorList>
    </citation>
    <scope>NUCLEOTIDE SEQUENCE</scope>
    <source>
        <strain evidence="15">SCP</strain>
    </source>
</reference>
<name>A0AAV9AYK6_ACOGR</name>
<dbReference type="Pfam" id="PF00060">
    <property type="entry name" value="Lig_chan"/>
    <property type="match status" value="1"/>
</dbReference>
<feature type="transmembrane region" description="Helical" evidence="13">
    <location>
        <begin position="146"/>
        <end position="164"/>
    </location>
</feature>
<comment type="caution">
    <text evidence="15">The sequence shown here is derived from an EMBL/GenBank/DDBJ whole genome shotgun (WGS) entry which is preliminary data.</text>
</comment>
<evidence type="ECO:0000256" key="3">
    <source>
        <dbReference type="ARBA" id="ARBA00022448"/>
    </source>
</evidence>
<evidence type="ECO:0000256" key="9">
    <source>
        <dbReference type="ARBA" id="ARBA00023170"/>
    </source>
</evidence>
<dbReference type="Gene3D" id="3.40.190.10">
    <property type="entry name" value="Periplasmic binding protein-like II"/>
    <property type="match status" value="2"/>
</dbReference>
<evidence type="ECO:0000256" key="6">
    <source>
        <dbReference type="ARBA" id="ARBA00022989"/>
    </source>
</evidence>
<evidence type="ECO:0000256" key="1">
    <source>
        <dbReference type="ARBA" id="ARBA00004141"/>
    </source>
</evidence>
<keyword evidence="8 13" id="KW-0472">Membrane</keyword>
<dbReference type="SUPFAM" id="SSF53850">
    <property type="entry name" value="Periplasmic binding protein-like II"/>
    <property type="match status" value="1"/>
</dbReference>
<evidence type="ECO:0000256" key="2">
    <source>
        <dbReference type="ARBA" id="ARBA00008685"/>
    </source>
</evidence>
<comment type="similarity">
    <text evidence="2">Belongs to the glutamate-gated ion channel (TC 1.A.10.1) family.</text>
</comment>
<evidence type="ECO:0000259" key="14">
    <source>
        <dbReference type="SMART" id="SM00079"/>
    </source>
</evidence>
<dbReference type="InterPro" id="IPR019594">
    <property type="entry name" value="Glu/Gly-bd"/>
</dbReference>
<sequence length="359" mass="40358">MKEALNYVGPYDYIENGEWTYDDLIHQVYLKNCDALVGDFTIMANRTTYVDFTAPYIEPGISMLVAITEQHQKGALIFLKPLTSGMWLTSLAFFVYTGFVVWVLEHRINHKFGGTPSHQIGTAFYFSFSTLVFSHKEALMSNLSKIVVIVWVFVVLVLTSSYNANLSSILTVEQLQPTVSDMTQLIKNGDYVGYQSGSYVINLLKQMNIDESRLIPFKSAEEYAKAISTGKIKAVVDENAYLKIFLCRYCGHNYTMIGPIINSGGFGFVFPKGSPLVADVSEAIMKQMEERKLEEIERKFYGNTTTCQGKLGAVPLNRLTLGSFWGLFLVTGATSTSALFISLAIFFYRRKHDLRPLPT</sequence>
<evidence type="ECO:0000256" key="4">
    <source>
        <dbReference type="ARBA" id="ARBA00022692"/>
    </source>
</evidence>
<evidence type="ECO:0000256" key="12">
    <source>
        <dbReference type="ARBA" id="ARBA00023303"/>
    </source>
</evidence>
<comment type="subcellular location">
    <subcellularLocation>
        <location evidence="1">Membrane</location>
        <topology evidence="1">Multi-pass membrane protein</topology>
    </subcellularLocation>
</comment>
<evidence type="ECO:0000256" key="10">
    <source>
        <dbReference type="ARBA" id="ARBA00023180"/>
    </source>
</evidence>
<dbReference type="Gene3D" id="1.10.287.70">
    <property type="match status" value="1"/>
</dbReference>
<keyword evidence="12" id="KW-0407">Ion channel</keyword>
<dbReference type="AlphaFoldDB" id="A0AAV9AYK6"/>
<evidence type="ECO:0000256" key="7">
    <source>
        <dbReference type="ARBA" id="ARBA00023065"/>
    </source>
</evidence>
<evidence type="ECO:0000256" key="5">
    <source>
        <dbReference type="ARBA" id="ARBA00022729"/>
    </source>
</evidence>
<dbReference type="InterPro" id="IPR001320">
    <property type="entry name" value="Iontro_rcpt_C"/>
</dbReference>
<proteinExistence type="inferred from homology"/>
<feature type="transmembrane region" description="Helical" evidence="13">
    <location>
        <begin position="86"/>
        <end position="104"/>
    </location>
</feature>
<evidence type="ECO:0000256" key="11">
    <source>
        <dbReference type="ARBA" id="ARBA00023286"/>
    </source>
</evidence>
<dbReference type="InterPro" id="IPR015683">
    <property type="entry name" value="Ionotropic_Glu_rcpt"/>
</dbReference>
<dbReference type="SMART" id="SM00079">
    <property type="entry name" value="PBPe"/>
    <property type="match status" value="1"/>
</dbReference>
<keyword evidence="9 15" id="KW-0675">Receptor</keyword>
<keyword evidence="6 13" id="KW-1133">Transmembrane helix</keyword>
<protein>
    <submittedName>
        <fullName evidence="15">Glutamate receptor 2.8</fullName>
    </submittedName>
</protein>
<gene>
    <name evidence="15" type="ORF">QJS04_geneDACA013848</name>
</gene>
<dbReference type="GO" id="GO:0015276">
    <property type="term" value="F:ligand-gated monoatomic ion channel activity"/>
    <property type="evidence" value="ECO:0007669"/>
    <property type="project" value="InterPro"/>
</dbReference>
<evidence type="ECO:0000256" key="13">
    <source>
        <dbReference type="SAM" id="Phobius"/>
    </source>
</evidence>
<keyword evidence="10" id="KW-0325">Glycoprotein</keyword>
<dbReference type="GO" id="GO:0016020">
    <property type="term" value="C:membrane"/>
    <property type="evidence" value="ECO:0007669"/>
    <property type="project" value="UniProtKB-SubCell"/>
</dbReference>
<keyword evidence="3" id="KW-0813">Transport</keyword>
<keyword evidence="7" id="KW-0406">Ion transport</keyword>
<feature type="transmembrane region" description="Helical" evidence="13">
    <location>
        <begin position="324"/>
        <end position="348"/>
    </location>
</feature>
<keyword evidence="16" id="KW-1185">Reference proteome</keyword>
<dbReference type="PANTHER" id="PTHR18966">
    <property type="entry name" value="IONOTROPIC GLUTAMATE RECEPTOR"/>
    <property type="match status" value="1"/>
</dbReference>
<keyword evidence="4 13" id="KW-0812">Transmembrane</keyword>
<keyword evidence="11" id="KW-1071">Ligand-gated ion channel</keyword>
<evidence type="ECO:0000256" key="8">
    <source>
        <dbReference type="ARBA" id="ARBA00023136"/>
    </source>
</evidence>
<feature type="domain" description="Ionotropic glutamate receptor C-terminal" evidence="14">
    <location>
        <begin position="4"/>
        <end position="303"/>
    </location>
</feature>
<dbReference type="EMBL" id="JAUJYN010000006">
    <property type="protein sequence ID" value="KAK1269415.1"/>
    <property type="molecule type" value="Genomic_DNA"/>
</dbReference>
<dbReference type="Proteomes" id="UP001179952">
    <property type="component" value="Unassembled WGS sequence"/>
</dbReference>